<reference evidence="1" key="1">
    <citation type="submission" date="2014-11" db="EMBL/GenBank/DDBJ databases">
        <authorList>
            <person name="Amaro Gonzalez C."/>
        </authorList>
    </citation>
    <scope>NUCLEOTIDE SEQUENCE</scope>
</reference>
<dbReference type="EMBL" id="GBXM01037280">
    <property type="protein sequence ID" value="JAH71297.1"/>
    <property type="molecule type" value="Transcribed_RNA"/>
</dbReference>
<sequence length="24" mass="2710">MYIVHFPGPSGRMGNSTRVLFVDE</sequence>
<name>A0A0E9UZT6_ANGAN</name>
<evidence type="ECO:0000313" key="1">
    <source>
        <dbReference type="EMBL" id="JAH71297.1"/>
    </source>
</evidence>
<proteinExistence type="predicted"/>
<reference evidence="1" key="2">
    <citation type="journal article" date="2015" name="Fish Shellfish Immunol.">
        <title>Early steps in the European eel (Anguilla anguilla)-Vibrio vulnificus interaction in the gills: Role of the RtxA13 toxin.</title>
        <authorList>
            <person name="Callol A."/>
            <person name="Pajuelo D."/>
            <person name="Ebbesson L."/>
            <person name="Teles M."/>
            <person name="MacKenzie S."/>
            <person name="Amaro C."/>
        </authorList>
    </citation>
    <scope>NUCLEOTIDE SEQUENCE</scope>
</reference>
<dbReference type="AlphaFoldDB" id="A0A0E9UZT6"/>
<protein>
    <submittedName>
        <fullName evidence="1">Uncharacterized protein</fullName>
    </submittedName>
</protein>
<accession>A0A0E9UZT6</accession>
<organism evidence="1">
    <name type="scientific">Anguilla anguilla</name>
    <name type="common">European freshwater eel</name>
    <name type="synonym">Muraena anguilla</name>
    <dbReference type="NCBI Taxonomy" id="7936"/>
    <lineage>
        <taxon>Eukaryota</taxon>
        <taxon>Metazoa</taxon>
        <taxon>Chordata</taxon>
        <taxon>Craniata</taxon>
        <taxon>Vertebrata</taxon>
        <taxon>Euteleostomi</taxon>
        <taxon>Actinopterygii</taxon>
        <taxon>Neopterygii</taxon>
        <taxon>Teleostei</taxon>
        <taxon>Anguilliformes</taxon>
        <taxon>Anguillidae</taxon>
        <taxon>Anguilla</taxon>
    </lineage>
</organism>